<name>A0A495JWH0_9ACTN</name>
<evidence type="ECO:0000313" key="2">
    <source>
        <dbReference type="Proteomes" id="UP000277671"/>
    </source>
</evidence>
<protein>
    <submittedName>
        <fullName evidence="1">Uncharacterized protein</fullName>
    </submittedName>
</protein>
<accession>A0A495JWH0</accession>
<dbReference type="EMBL" id="RBKT01000001">
    <property type="protein sequence ID" value="RKR92702.1"/>
    <property type="molecule type" value="Genomic_DNA"/>
</dbReference>
<gene>
    <name evidence="1" type="ORF">BDK92_7180</name>
</gene>
<sequence>MTANDRLWAAFTASHPAEAALIWANETSARPNAPLGYAYSSVAVADEADTNPEQALCLVADYLTSVQDQTIGGRPLRDYLPLKRDEYLACPGHRTDNTAGYVIRLTVAGGEVVKTPDGRTGIDAFAVECEPHWGNYDKAINAACALTDEHTYAVTDRLYRCGHRSY</sequence>
<proteinExistence type="predicted"/>
<evidence type="ECO:0000313" key="1">
    <source>
        <dbReference type="EMBL" id="RKR92702.1"/>
    </source>
</evidence>
<dbReference type="Proteomes" id="UP000277671">
    <property type="component" value="Unassembled WGS sequence"/>
</dbReference>
<comment type="caution">
    <text evidence="1">The sequence shown here is derived from an EMBL/GenBank/DDBJ whole genome shotgun (WGS) entry which is preliminary data.</text>
</comment>
<reference evidence="1 2" key="1">
    <citation type="submission" date="2018-10" db="EMBL/GenBank/DDBJ databases">
        <title>Sequencing the genomes of 1000 actinobacteria strains.</title>
        <authorList>
            <person name="Klenk H.-P."/>
        </authorList>
    </citation>
    <scope>NUCLEOTIDE SEQUENCE [LARGE SCALE GENOMIC DNA]</scope>
    <source>
        <strain evidence="1 2">DSM 45175</strain>
    </source>
</reference>
<dbReference type="RefSeq" id="WP_121160654.1">
    <property type="nucleotide sequence ID" value="NZ_RBKT01000001.1"/>
</dbReference>
<dbReference type="OrthoDB" id="9920460at2"/>
<keyword evidence="2" id="KW-1185">Reference proteome</keyword>
<organism evidence="1 2">
    <name type="scientific">Micromonospora pisi</name>
    <dbReference type="NCBI Taxonomy" id="589240"/>
    <lineage>
        <taxon>Bacteria</taxon>
        <taxon>Bacillati</taxon>
        <taxon>Actinomycetota</taxon>
        <taxon>Actinomycetes</taxon>
        <taxon>Micromonosporales</taxon>
        <taxon>Micromonosporaceae</taxon>
        <taxon>Micromonospora</taxon>
    </lineage>
</organism>
<dbReference type="AlphaFoldDB" id="A0A495JWH0"/>